<dbReference type="EMBL" id="JACJST010000021">
    <property type="protein sequence ID" value="MBD2570123.1"/>
    <property type="molecule type" value="Genomic_DNA"/>
</dbReference>
<comment type="caution">
    <text evidence="2">The sequence shown here is derived from an EMBL/GenBank/DDBJ whole genome shotgun (WGS) entry which is preliminary data.</text>
</comment>
<organism evidence="2 3">
    <name type="scientific">Anabaena lutea FACHB-196</name>
    <dbReference type="NCBI Taxonomy" id="2692881"/>
    <lineage>
        <taxon>Bacteria</taxon>
        <taxon>Bacillati</taxon>
        <taxon>Cyanobacteriota</taxon>
        <taxon>Cyanophyceae</taxon>
        <taxon>Nostocales</taxon>
        <taxon>Nostocaceae</taxon>
        <taxon>Anabaena</taxon>
    </lineage>
</organism>
<proteinExistence type="predicted"/>
<dbReference type="CDD" id="cd02440">
    <property type="entry name" value="AdoMet_MTases"/>
    <property type="match status" value="1"/>
</dbReference>
<dbReference type="Gene3D" id="3.40.50.150">
    <property type="entry name" value="Vaccinia Virus protein VP39"/>
    <property type="match status" value="1"/>
</dbReference>
<gene>
    <name evidence="2" type="ORF">H6G59_19925</name>
</gene>
<sequence length="280" mass="30979">MSESSKIQNLLADEVLAHYELGLEAQRLSKRTNPIELARTQEIISRYLPPPPAVIFDVGGGSGIYATWLAQQGYEVHLIDPVPLHLEQARSASQAQPDHPIASITFGDARQLDRADASVDAVLLLGPLYHLIEQSDRLQALREANRILKSGGLVFAVAISRFSSLVDGLFRGYLDDPEFVEIVKGDLANGQHRNPTNNPAYFTTTFFHHPDELKAEVEAAGLVCEHLLGIEGLGKLLQNFEEHWSDPNRRETLLQAIRWLEAEPSTLGISSHILAVAKKE</sequence>
<dbReference type="Proteomes" id="UP000640531">
    <property type="component" value="Unassembled WGS sequence"/>
</dbReference>
<dbReference type="InterPro" id="IPR029063">
    <property type="entry name" value="SAM-dependent_MTases_sf"/>
</dbReference>
<dbReference type="InterPro" id="IPR013216">
    <property type="entry name" value="Methyltransf_11"/>
</dbReference>
<feature type="domain" description="Methyltransferase type 11" evidence="1">
    <location>
        <begin position="57"/>
        <end position="155"/>
    </location>
</feature>
<evidence type="ECO:0000259" key="1">
    <source>
        <dbReference type="Pfam" id="PF08241"/>
    </source>
</evidence>
<reference evidence="2 3" key="1">
    <citation type="journal article" date="2020" name="ISME J.">
        <title>Comparative genomics reveals insights into cyanobacterial evolution and habitat adaptation.</title>
        <authorList>
            <person name="Chen M.Y."/>
            <person name="Teng W.K."/>
            <person name="Zhao L."/>
            <person name="Hu C.X."/>
            <person name="Zhou Y.K."/>
            <person name="Han B.P."/>
            <person name="Song L.R."/>
            <person name="Shu W.S."/>
        </authorList>
    </citation>
    <scope>NUCLEOTIDE SEQUENCE [LARGE SCALE GENOMIC DNA]</scope>
    <source>
        <strain evidence="2 3">FACHB-196</strain>
    </source>
</reference>
<keyword evidence="3" id="KW-1185">Reference proteome</keyword>
<name>A0ABR8FJG0_9NOST</name>
<keyword evidence="2" id="KW-0489">Methyltransferase</keyword>
<dbReference type="SUPFAM" id="SSF53335">
    <property type="entry name" value="S-adenosyl-L-methionine-dependent methyltransferases"/>
    <property type="match status" value="1"/>
</dbReference>
<dbReference type="PANTHER" id="PTHR43591">
    <property type="entry name" value="METHYLTRANSFERASE"/>
    <property type="match status" value="1"/>
</dbReference>
<protein>
    <submittedName>
        <fullName evidence="2">Methyltransferase domain-containing protein</fullName>
    </submittedName>
</protein>
<dbReference type="GO" id="GO:0032259">
    <property type="term" value="P:methylation"/>
    <property type="evidence" value="ECO:0007669"/>
    <property type="project" value="UniProtKB-KW"/>
</dbReference>
<accession>A0ABR8FJG0</accession>
<dbReference type="Pfam" id="PF08241">
    <property type="entry name" value="Methyltransf_11"/>
    <property type="match status" value="1"/>
</dbReference>
<keyword evidence="2" id="KW-0808">Transferase</keyword>
<evidence type="ECO:0000313" key="2">
    <source>
        <dbReference type="EMBL" id="MBD2570123.1"/>
    </source>
</evidence>
<dbReference type="GO" id="GO:0008168">
    <property type="term" value="F:methyltransferase activity"/>
    <property type="evidence" value="ECO:0007669"/>
    <property type="project" value="UniProtKB-KW"/>
</dbReference>
<dbReference type="RefSeq" id="WP_190717575.1">
    <property type="nucleotide sequence ID" value="NZ_JACJST010000021.1"/>
</dbReference>
<evidence type="ECO:0000313" key="3">
    <source>
        <dbReference type="Proteomes" id="UP000640531"/>
    </source>
</evidence>